<name>A0A6A6UJU0_9PEZI</name>
<accession>A0A6A6UJU0</accession>
<dbReference type="GO" id="GO:0016020">
    <property type="term" value="C:membrane"/>
    <property type="evidence" value="ECO:0007669"/>
    <property type="project" value="UniProtKB-SubCell"/>
</dbReference>
<sequence length="387" mass="44461">MTYVDGSVYYYAPNKVAPAIFAVLFAISGVVHFIQTWRYGSWRTTGLMPWAAILLTTGFAFREYGAFHYKNVDILIVNSVLIFSGPPVYALINYMVLSRILYYAPYLSPLHPGRVLTTFLAADLLCEVLLVNGVQRVVNTRFSDHQRSIGEDLVKAGLLMQAIFFIIFIMIGVTFQWKATKAGVLNVKLQRVLYVMYVSSLIITARCIYRIVEYFQGYTGQLFTHEVYFWVFEASLMWVNTAMLNVFHPGRSLPRSNKVFLAKDGVTELHGPGWKDDRNVLLTIFDPFDIGGLITGRDKKTKFWELSPQELEALTEKDRIERAERYARPRPAWRRFVDPFHLFDHTGKFQRMFDWMDGEEPLTKATASSILQSNKHKEGQKEASLNV</sequence>
<organism evidence="7 8">
    <name type="scientific">Microthyrium microscopicum</name>
    <dbReference type="NCBI Taxonomy" id="703497"/>
    <lineage>
        <taxon>Eukaryota</taxon>
        <taxon>Fungi</taxon>
        <taxon>Dikarya</taxon>
        <taxon>Ascomycota</taxon>
        <taxon>Pezizomycotina</taxon>
        <taxon>Dothideomycetes</taxon>
        <taxon>Dothideomycetes incertae sedis</taxon>
        <taxon>Microthyriales</taxon>
        <taxon>Microthyriaceae</taxon>
        <taxon>Microthyrium</taxon>
    </lineage>
</organism>
<evidence type="ECO:0000313" key="8">
    <source>
        <dbReference type="Proteomes" id="UP000799302"/>
    </source>
</evidence>
<feature type="transmembrane region" description="Helical" evidence="6">
    <location>
        <begin position="115"/>
        <end position="138"/>
    </location>
</feature>
<evidence type="ECO:0008006" key="9">
    <source>
        <dbReference type="Google" id="ProtNLM"/>
    </source>
</evidence>
<feature type="region of interest" description="Disordered" evidence="5">
    <location>
        <begin position="367"/>
        <end position="387"/>
    </location>
</feature>
<keyword evidence="4 6" id="KW-0472">Membrane</keyword>
<feature type="transmembrane region" description="Helical" evidence="6">
    <location>
        <begin position="192"/>
        <end position="212"/>
    </location>
</feature>
<reference evidence="7" key="1">
    <citation type="journal article" date="2020" name="Stud. Mycol.">
        <title>101 Dothideomycetes genomes: a test case for predicting lifestyles and emergence of pathogens.</title>
        <authorList>
            <person name="Haridas S."/>
            <person name="Albert R."/>
            <person name="Binder M."/>
            <person name="Bloem J."/>
            <person name="Labutti K."/>
            <person name="Salamov A."/>
            <person name="Andreopoulos B."/>
            <person name="Baker S."/>
            <person name="Barry K."/>
            <person name="Bills G."/>
            <person name="Bluhm B."/>
            <person name="Cannon C."/>
            <person name="Castanera R."/>
            <person name="Culley D."/>
            <person name="Daum C."/>
            <person name="Ezra D."/>
            <person name="Gonzalez J."/>
            <person name="Henrissat B."/>
            <person name="Kuo A."/>
            <person name="Liang C."/>
            <person name="Lipzen A."/>
            <person name="Lutzoni F."/>
            <person name="Magnuson J."/>
            <person name="Mondo S."/>
            <person name="Nolan M."/>
            <person name="Ohm R."/>
            <person name="Pangilinan J."/>
            <person name="Park H.-J."/>
            <person name="Ramirez L."/>
            <person name="Alfaro M."/>
            <person name="Sun H."/>
            <person name="Tritt A."/>
            <person name="Yoshinaga Y."/>
            <person name="Zwiers L.-H."/>
            <person name="Turgeon B."/>
            <person name="Goodwin S."/>
            <person name="Spatafora J."/>
            <person name="Crous P."/>
            <person name="Grigoriev I."/>
        </authorList>
    </citation>
    <scope>NUCLEOTIDE SEQUENCE</scope>
    <source>
        <strain evidence="7">CBS 115976</strain>
    </source>
</reference>
<feature type="transmembrane region" description="Helical" evidence="6">
    <location>
        <begin position="46"/>
        <end position="62"/>
    </location>
</feature>
<feature type="transmembrane region" description="Helical" evidence="6">
    <location>
        <begin position="16"/>
        <end position="34"/>
    </location>
</feature>
<dbReference type="PANTHER" id="PTHR31465:SF13">
    <property type="entry name" value="RTA1 DOMAIN PROTEIN-RELATED"/>
    <property type="match status" value="1"/>
</dbReference>
<dbReference type="Proteomes" id="UP000799302">
    <property type="component" value="Unassembled WGS sequence"/>
</dbReference>
<gene>
    <name evidence="7" type="ORF">BT63DRAFT_452989</name>
</gene>
<dbReference type="PANTHER" id="PTHR31465">
    <property type="entry name" value="PROTEIN RTA1-RELATED"/>
    <property type="match status" value="1"/>
</dbReference>
<evidence type="ECO:0000256" key="2">
    <source>
        <dbReference type="ARBA" id="ARBA00022692"/>
    </source>
</evidence>
<keyword evidence="3 6" id="KW-1133">Transmembrane helix</keyword>
<evidence type="ECO:0000256" key="4">
    <source>
        <dbReference type="ARBA" id="ARBA00023136"/>
    </source>
</evidence>
<evidence type="ECO:0000256" key="3">
    <source>
        <dbReference type="ARBA" id="ARBA00022989"/>
    </source>
</evidence>
<proteinExistence type="predicted"/>
<evidence type="ECO:0000256" key="1">
    <source>
        <dbReference type="ARBA" id="ARBA00004141"/>
    </source>
</evidence>
<evidence type="ECO:0000313" key="7">
    <source>
        <dbReference type="EMBL" id="KAF2672482.1"/>
    </source>
</evidence>
<dbReference type="EMBL" id="MU004232">
    <property type="protein sequence ID" value="KAF2672482.1"/>
    <property type="molecule type" value="Genomic_DNA"/>
</dbReference>
<keyword evidence="8" id="KW-1185">Reference proteome</keyword>
<keyword evidence="2 6" id="KW-0812">Transmembrane</keyword>
<dbReference type="OrthoDB" id="3358017at2759"/>
<feature type="transmembrane region" description="Helical" evidence="6">
    <location>
        <begin position="74"/>
        <end position="94"/>
    </location>
</feature>
<evidence type="ECO:0000256" key="6">
    <source>
        <dbReference type="SAM" id="Phobius"/>
    </source>
</evidence>
<evidence type="ECO:0000256" key="5">
    <source>
        <dbReference type="SAM" id="MobiDB-lite"/>
    </source>
</evidence>
<dbReference type="InterPro" id="IPR007568">
    <property type="entry name" value="RTA1"/>
</dbReference>
<dbReference type="Pfam" id="PF04479">
    <property type="entry name" value="RTA1"/>
    <property type="match status" value="1"/>
</dbReference>
<protein>
    <recommendedName>
        <fullName evidence="9">RTA1 domain protein</fullName>
    </recommendedName>
</protein>
<dbReference type="AlphaFoldDB" id="A0A6A6UJU0"/>
<feature type="transmembrane region" description="Helical" evidence="6">
    <location>
        <begin position="158"/>
        <end position="180"/>
    </location>
</feature>
<comment type="subcellular location">
    <subcellularLocation>
        <location evidence="1">Membrane</location>
        <topology evidence="1">Multi-pass membrane protein</topology>
    </subcellularLocation>
</comment>